<dbReference type="PANTHER" id="PTHR11908">
    <property type="entry name" value="XANTHINE DEHYDROGENASE"/>
    <property type="match status" value="1"/>
</dbReference>
<dbReference type="SMART" id="SM01008">
    <property type="entry name" value="Ald_Xan_dh_C"/>
    <property type="match status" value="1"/>
</dbReference>
<dbReference type="Proteomes" id="UP000829069">
    <property type="component" value="Chromosome"/>
</dbReference>
<sequence length="692" mass="74187">MSVQPAATGLDLERVDGRAKVLGLAPYAYEHPAENPTYLYPVQSTIARGRITAIDTAAAETMDGVVAVLTHLNAPRLANAADKELAVLQSDEVGFRGQFVAAVVADSPEAAREAAARVRVQYHQEPHHAALRADHEDLYKPEQINAGLETDTQAGDPDAALASAAVVVDRTYTTPAEHNNPMEPHTTVAQWEGDRLLVFDSTQAVHNARKTLAPLFDVEVEQIRVVAPHVGGGFGSKGLPHAHVVLTALAAKVTGGRPVKYALTRQQMFFLAGYRTPTIQRLQLGASPDGRISVLTHDVVEQTSAIKEFAEQTAGISRMMYSADHRRTTHRLASLDVPVPSWMRAPGECPGSFGLEVAMDELAEACGIDPIELRVRNEPAIDPETGKPFASRHLLACLREGARRFGWERRNAQPGTVLVDGWRTGIGVAASTYPARRQPANTARIRFTGEGFYEVQIGAVDLGTGAWTALTQIAAEALECGPEQVRLQIGDTDLPVATVAGGSTGTASWGSAIIGAAQMFRKEHGGFPSAEDTSEGDGERNPAGKNYALHSFGAQFAEVQVHADSGEIRVSRMLGVYSAGRIINPRTARSQFLGGMTMGIGMALHEQSVMDERFGMIVNHDFAEYHVPSHADIRQLEAFWLEEVDEHAGPLGARGIGEIGIVGAAAAVANAAYNATGIRVRDLPLTADKFLT</sequence>
<keyword evidence="6" id="KW-1185">Reference proteome</keyword>
<dbReference type="InterPro" id="IPR008274">
    <property type="entry name" value="AldOxase/xan_DH_MoCoBD1"/>
</dbReference>
<dbReference type="InterPro" id="IPR046867">
    <property type="entry name" value="AldOxase/xan_DH_MoCoBD2"/>
</dbReference>
<dbReference type="SUPFAM" id="SSF56003">
    <property type="entry name" value="Molybdenum cofactor-binding domain"/>
    <property type="match status" value="1"/>
</dbReference>
<evidence type="ECO:0000256" key="2">
    <source>
        <dbReference type="ARBA" id="ARBA00023002"/>
    </source>
</evidence>
<dbReference type="SUPFAM" id="SSF54665">
    <property type="entry name" value="CO dehydrogenase molybdoprotein N-domain-like"/>
    <property type="match status" value="1"/>
</dbReference>
<name>A0ABY3W660_9MICC</name>
<dbReference type="PANTHER" id="PTHR11908:SF132">
    <property type="entry name" value="ALDEHYDE OXIDASE 1-RELATED"/>
    <property type="match status" value="1"/>
</dbReference>
<evidence type="ECO:0000313" key="5">
    <source>
        <dbReference type="EMBL" id="UNK45780.1"/>
    </source>
</evidence>
<dbReference type="RefSeq" id="WP_241913952.1">
    <property type="nucleotide sequence ID" value="NZ_CP093326.1"/>
</dbReference>
<dbReference type="InterPro" id="IPR000674">
    <property type="entry name" value="Ald_Oxase/Xan_DH_a/b"/>
</dbReference>
<evidence type="ECO:0000313" key="6">
    <source>
        <dbReference type="Proteomes" id="UP000829069"/>
    </source>
</evidence>
<proteinExistence type="predicted"/>
<feature type="domain" description="Aldehyde oxidase/xanthine dehydrogenase a/b hammerhead" evidence="4">
    <location>
        <begin position="22"/>
        <end position="126"/>
    </location>
</feature>
<dbReference type="Pfam" id="PF02738">
    <property type="entry name" value="MoCoBD_1"/>
    <property type="match status" value="1"/>
</dbReference>
<organism evidence="5 6">
    <name type="scientific">Arthrobacter sulfonylureivorans</name>
    <dbReference type="NCBI Taxonomy" id="2486855"/>
    <lineage>
        <taxon>Bacteria</taxon>
        <taxon>Bacillati</taxon>
        <taxon>Actinomycetota</taxon>
        <taxon>Actinomycetes</taxon>
        <taxon>Micrococcales</taxon>
        <taxon>Micrococcaceae</taxon>
        <taxon>Arthrobacter</taxon>
    </lineage>
</organism>
<keyword evidence="2" id="KW-0560">Oxidoreductase</keyword>
<feature type="region of interest" description="Disordered" evidence="3">
    <location>
        <begin position="524"/>
        <end position="544"/>
    </location>
</feature>
<evidence type="ECO:0000256" key="3">
    <source>
        <dbReference type="SAM" id="MobiDB-lite"/>
    </source>
</evidence>
<dbReference type="Pfam" id="PF20256">
    <property type="entry name" value="MoCoBD_2"/>
    <property type="match status" value="2"/>
</dbReference>
<evidence type="ECO:0000259" key="4">
    <source>
        <dbReference type="SMART" id="SM01008"/>
    </source>
</evidence>
<reference evidence="5 6" key="1">
    <citation type="submission" date="2022-03" db="EMBL/GenBank/DDBJ databases">
        <title>Isotopic signatures of nitrous oxide derived from detoxification processes.</title>
        <authorList>
            <person name="Behrendt U."/>
            <person name="Buchen C."/>
            <person name="Well R."/>
            <person name="Ulrich A."/>
            <person name="Rohe L."/>
            <person name="Kolb S."/>
            <person name="Schloter M."/>
            <person name="Horn M.A."/>
            <person name="Augustin J."/>
        </authorList>
    </citation>
    <scope>NUCLEOTIDE SEQUENCE [LARGE SCALE GENOMIC DNA]</scope>
    <source>
        <strain evidence="5 6">S4-C24</strain>
    </source>
</reference>
<dbReference type="InterPro" id="IPR037165">
    <property type="entry name" value="AldOxase/xan_DH_Mopterin-bd_sf"/>
</dbReference>
<accession>A0ABY3W660</accession>
<keyword evidence="1" id="KW-0500">Molybdenum</keyword>
<dbReference type="InterPro" id="IPR016208">
    <property type="entry name" value="Ald_Oxase/xanthine_DH-like"/>
</dbReference>
<dbReference type="Pfam" id="PF01315">
    <property type="entry name" value="Ald_Xan_dh_C"/>
    <property type="match status" value="1"/>
</dbReference>
<gene>
    <name evidence="5" type="ORF">MNQ99_18005</name>
</gene>
<dbReference type="InterPro" id="IPR036856">
    <property type="entry name" value="Ald_Oxase/Xan_DH_a/b_sf"/>
</dbReference>
<protein>
    <submittedName>
        <fullName evidence="5">Xanthine dehydrogenase family protein molybdopterin-binding subunit</fullName>
    </submittedName>
</protein>
<dbReference type="Gene3D" id="3.90.1170.50">
    <property type="entry name" value="Aldehyde oxidase/xanthine dehydrogenase, a/b hammerhead"/>
    <property type="match status" value="1"/>
</dbReference>
<dbReference type="EMBL" id="CP093326">
    <property type="protein sequence ID" value="UNK45780.1"/>
    <property type="molecule type" value="Genomic_DNA"/>
</dbReference>
<evidence type="ECO:0000256" key="1">
    <source>
        <dbReference type="ARBA" id="ARBA00022505"/>
    </source>
</evidence>
<dbReference type="Gene3D" id="3.30.365.10">
    <property type="entry name" value="Aldehyde oxidase/xanthine dehydrogenase, molybdopterin binding domain"/>
    <property type="match status" value="4"/>
</dbReference>